<reference evidence="3" key="1">
    <citation type="submission" date="2017-12" db="EMBL/GenBank/DDBJ databases">
        <title>FDA dAtabase for Regulatory Grade micrObial Sequences (FDA-ARGOS): Supporting development and validation of Infectious Disease Dx tests.</title>
        <authorList>
            <person name="Sichtig H."/>
            <person name="Tallon L."/>
            <person name="Sadzewicz L."/>
            <person name="Sengamalay N."/>
            <person name="Nagaraj S."/>
            <person name="Vavikolanu K."/>
            <person name="Aluvathingal J."/>
            <person name="Nadendla S."/>
            <person name="Pirone D.C."/>
            <person name="Hoffman M."/>
            <person name="Muruvanda T."/>
            <person name="Allard M."/>
            <person name="Evans P."/>
        </authorList>
    </citation>
    <scope>NUCLEOTIDE SEQUENCE [LARGE SCALE GENOMIC DNA]</scope>
    <source>
        <strain evidence="3">FDAARGOS_55</strain>
    </source>
</reference>
<evidence type="ECO:0000256" key="1">
    <source>
        <dbReference type="SAM" id="Phobius"/>
    </source>
</evidence>
<feature type="transmembrane region" description="Helical" evidence="1">
    <location>
        <begin position="12"/>
        <end position="28"/>
    </location>
</feature>
<keyword evidence="1" id="KW-0812">Transmembrane</keyword>
<evidence type="ECO:0000313" key="3">
    <source>
        <dbReference type="Proteomes" id="UP000236163"/>
    </source>
</evidence>
<accession>A0A2K0JCJ5</accession>
<dbReference type="EMBL" id="JWSP02000004">
    <property type="protein sequence ID" value="PNO32969.1"/>
    <property type="molecule type" value="Genomic_DNA"/>
</dbReference>
<organism evidence="2 3">
    <name type="scientific">Salmonella enterica subsp. houtenae serovar 50:g,z51:-</name>
    <dbReference type="NCBI Taxonomy" id="1173947"/>
    <lineage>
        <taxon>Bacteria</taxon>
        <taxon>Pseudomonadati</taxon>
        <taxon>Pseudomonadota</taxon>
        <taxon>Gammaproteobacteria</taxon>
        <taxon>Enterobacterales</taxon>
        <taxon>Enterobacteriaceae</taxon>
        <taxon>Salmonella</taxon>
    </lineage>
</organism>
<keyword evidence="1" id="KW-1133">Transmembrane helix</keyword>
<gene>
    <name evidence="2" type="ORF">RK55_007090</name>
</gene>
<name>A0A2K0JCJ5_SALHO</name>
<dbReference type="Proteomes" id="UP000236163">
    <property type="component" value="Unassembled WGS sequence"/>
</dbReference>
<sequence length="100" mass="11613">MQTAKFVKNTAGFLACLIMAFMLSRYNMPLYPVTSWLVDHSYQYFSHYQADVYEPGSDPVTFASLLTVIVCYALILLFFFKWIIGKIKRKSEDMHIKLKG</sequence>
<evidence type="ECO:0000313" key="2">
    <source>
        <dbReference type="EMBL" id="PNO32969.1"/>
    </source>
</evidence>
<proteinExistence type="predicted"/>
<dbReference type="AlphaFoldDB" id="A0A2K0JCJ5"/>
<feature type="transmembrane region" description="Helical" evidence="1">
    <location>
        <begin position="62"/>
        <end position="84"/>
    </location>
</feature>
<comment type="caution">
    <text evidence="2">The sequence shown here is derived from an EMBL/GenBank/DDBJ whole genome shotgun (WGS) entry which is preliminary data.</text>
</comment>
<protein>
    <submittedName>
        <fullName evidence="2">Uncharacterized protein</fullName>
    </submittedName>
</protein>
<keyword evidence="1" id="KW-0472">Membrane</keyword>